<gene>
    <name evidence="6" type="ORF">RUMHYD_00769</name>
</gene>
<evidence type="ECO:0000313" key="6">
    <source>
        <dbReference type="EMBL" id="EEG50290.1"/>
    </source>
</evidence>
<keyword evidence="4" id="KW-1278">Translocase</keyword>
<keyword evidence="3" id="KW-0067">ATP-binding</keyword>
<dbReference type="PATRIC" id="fig|476272.21.peg.3771"/>
<dbReference type="RefSeq" id="WP_005946227.1">
    <property type="nucleotide sequence ID" value="NZ_CP136423.1"/>
</dbReference>
<dbReference type="PANTHER" id="PTHR42794">
    <property type="entry name" value="HEMIN IMPORT ATP-BINDING PROTEIN HMUV"/>
    <property type="match status" value="1"/>
</dbReference>
<keyword evidence="2" id="KW-0547">Nucleotide-binding</keyword>
<dbReference type="Proteomes" id="UP000003100">
    <property type="component" value="Unassembled WGS sequence"/>
</dbReference>
<evidence type="ECO:0000259" key="5">
    <source>
        <dbReference type="PROSITE" id="PS50893"/>
    </source>
</evidence>
<dbReference type="InterPro" id="IPR027417">
    <property type="entry name" value="P-loop_NTPase"/>
</dbReference>
<dbReference type="PANTHER" id="PTHR42794:SF1">
    <property type="entry name" value="HEMIN IMPORT ATP-BINDING PROTEIN HMUV"/>
    <property type="match status" value="1"/>
</dbReference>
<accession>C0CIV2</accession>
<evidence type="ECO:0000256" key="4">
    <source>
        <dbReference type="ARBA" id="ARBA00022967"/>
    </source>
</evidence>
<dbReference type="EMBL" id="ACBZ01000028">
    <property type="protein sequence ID" value="EEG50290.1"/>
    <property type="molecule type" value="Genomic_DNA"/>
</dbReference>
<sequence length="266" mass="30479">MRLEVRGLRICLQKTEILRDVSFCCGPGLTAVLGVNGAGKTTLLKSLAGICPLSQGEIWLEDGKSLALHEMSAGRRARYLSYVPQESRTGLHCPVREFVVMGRNPYLNWLDTPRKSDYQKADEAMESLHIRHLSEAYFDEISGGERRLAYLARARVQEARWMVLDEPLANLDFGRQHRFLVRLNRYLRTEGTGAILSVHDPLLAYEYAEQILVLKEGKLAASLSKKDWDFEKTYLSWLRQLYGMDGRVYETPEGKTIVWRRQDAKN</sequence>
<evidence type="ECO:0000313" key="7">
    <source>
        <dbReference type="Proteomes" id="UP000003100"/>
    </source>
</evidence>
<evidence type="ECO:0000256" key="1">
    <source>
        <dbReference type="ARBA" id="ARBA00022448"/>
    </source>
</evidence>
<organism evidence="6 7">
    <name type="scientific">Blautia hydrogenotrophica (strain DSM 10507 / JCM 14656 / S5a33)</name>
    <name type="common">Ruminococcus hydrogenotrophicus</name>
    <dbReference type="NCBI Taxonomy" id="476272"/>
    <lineage>
        <taxon>Bacteria</taxon>
        <taxon>Bacillati</taxon>
        <taxon>Bacillota</taxon>
        <taxon>Clostridia</taxon>
        <taxon>Lachnospirales</taxon>
        <taxon>Lachnospiraceae</taxon>
        <taxon>Blautia</taxon>
    </lineage>
</organism>
<name>C0CIV2_BLAHS</name>
<dbReference type="InterPro" id="IPR003439">
    <property type="entry name" value="ABC_transporter-like_ATP-bd"/>
</dbReference>
<keyword evidence="7" id="KW-1185">Reference proteome</keyword>
<keyword evidence="1" id="KW-0813">Transport</keyword>
<evidence type="ECO:0000256" key="2">
    <source>
        <dbReference type="ARBA" id="ARBA00022741"/>
    </source>
</evidence>
<reference evidence="6 7" key="1">
    <citation type="submission" date="2009-01" db="EMBL/GenBank/DDBJ databases">
        <authorList>
            <person name="Fulton L."/>
            <person name="Clifton S."/>
            <person name="Fulton B."/>
            <person name="Xu J."/>
            <person name="Minx P."/>
            <person name="Pepin K.H."/>
            <person name="Johnson M."/>
            <person name="Bhonagiri V."/>
            <person name="Nash W.E."/>
            <person name="Mardis E.R."/>
            <person name="Wilson R.K."/>
        </authorList>
    </citation>
    <scope>NUCLEOTIDE SEQUENCE [LARGE SCALE GENOMIC DNA]</scope>
    <source>
        <strain evidence="7">DSM 10507 / JCM 14656 / S5a33</strain>
    </source>
</reference>
<dbReference type="Pfam" id="PF00005">
    <property type="entry name" value="ABC_tran"/>
    <property type="match status" value="1"/>
</dbReference>
<proteinExistence type="predicted"/>
<evidence type="ECO:0000256" key="3">
    <source>
        <dbReference type="ARBA" id="ARBA00022840"/>
    </source>
</evidence>
<dbReference type="SMART" id="SM00382">
    <property type="entry name" value="AAA"/>
    <property type="match status" value="1"/>
</dbReference>
<dbReference type="PROSITE" id="PS50893">
    <property type="entry name" value="ABC_TRANSPORTER_2"/>
    <property type="match status" value="1"/>
</dbReference>
<comment type="caution">
    <text evidence="6">The sequence shown here is derived from an EMBL/GenBank/DDBJ whole genome shotgun (WGS) entry which is preliminary data.</text>
</comment>
<dbReference type="GO" id="GO:0016887">
    <property type="term" value="F:ATP hydrolysis activity"/>
    <property type="evidence" value="ECO:0007669"/>
    <property type="project" value="InterPro"/>
</dbReference>
<dbReference type="CDD" id="cd03214">
    <property type="entry name" value="ABC_Iron-Siderophores_B12_Hemin"/>
    <property type="match status" value="1"/>
</dbReference>
<feature type="domain" description="ABC transporter" evidence="5">
    <location>
        <begin position="3"/>
        <end position="241"/>
    </location>
</feature>
<dbReference type="InterPro" id="IPR003593">
    <property type="entry name" value="AAA+_ATPase"/>
</dbReference>
<dbReference type="GO" id="GO:0005524">
    <property type="term" value="F:ATP binding"/>
    <property type="evidence" value="ECO:0007669"/>
    <property type="project" value="UniProtKB-KW"/>
</dbReference>
<dbReference type="eggNOG" id="COG1120">
    <property type="taxonomic scope" value="Bacteria"/>
</dbReference>
<dbReference type="GeneID" id="86821952"/>
<protein>
    <recommendedName>
        <fullName evidence="5">ABC transporter domain-containing protein</fullName>
    </recommendedName>
</protein>
<dbReference type="SUPFAM" id="SSF52540">
    <property type="entry name" value="P-loop containing nucleoside triphosphate hydrolases"/>
    <property type="match status" value="1"/>
</dbReference>
<dbReference type="Gene3D" id="3.40.50.300">
    <property type="entry name" value="P-loop containing nucleotide triphosphate hydrolases"/>
    <property type="match status" value="1"/>
</dbReference>
<dbReference type="HOGENOM" id="CLU_000604_1_11_9"/>
<reference evidence="6 7" key="2">
    <citation type="submission" date="2009-02" db="EMBL/GenBank/DDBJ databases">
        <title>Draft genome sequence of Blautia hydrogenotrophica DSM 10507 (Ruminococcus hydrogenotrophicus DSM 10507).</title>
        <authorList>
            <person name="Sudarsanam P."/>
            <person name="Ley R."/>
            <person name="Guruge J."/>
            <person name="Turnbaugh P.J."/>
            <person name="Mahowald M."/>
            <person name="Liep D."/>
            <person name="Gordon J."/>
        </authorList>
    </citation>
    <scope>NUCLEOTIDE SEQUENCE [LARGE SCALE GENOMIC DNA]</scope>
    <source>
        <strain evidence="7">DSM 10507 / JCM 14656 / S5a33</strain>
    </source>
</reference>
<dbReference type="AlphaFoldDB" id="C0CIV2"/>